<feature type="non-terminal residue" evidence="1">
    <location>
        <position position="112"/>
    </location>
</feature>
<evidence type="ECO:0000313" key="1">
    <source>
        <dbReference type="EMBL" id="GAH55593.1"/>
    </source>
</evidence>
<comment type="caution">
    <text evidence="1">The sequence shown here is derived from an EMBL/GenBank/DDBJ whole genome shotgun (WGS) entry which is preliminary data.</text>
</comment>
<proteinExistence type="predicted"/>
<gene>
    <name evidence="1" type="ORF">S03H2_32390</name>
</gene>
<name>X1IDE2_9ZZZZ</name>
<sequence length="112" mass="13175">MNRNNAQIRLFLIVFTFTTIFLSTWAVSINIDNDFVIDPEQESALFNYQYMTDLKSSSNELPLDYSSIHRNTTTVYRLFESIEFTINASTFNFPNYTIMQIHYSNDIAENFN</sequence>
<dbReference type="AlphaFoldDB" id="X1IDE2"/>
<dbReference type="EMBL" id="BARU01019683">
    <property type="protein sequence ID" value="GAH55593.1"/>
    <property type="molecule type" value="Genomic_DNA"/>
</dbReference>
<accession>X1IDE2</accession>
<protein>
    <submittedName>
        <fullName evidence="1">Uncharacterized protein</fullName>
    </submittedName>
</protein>
<organism evidence="1">
    <name type="scientific">marine sediment metagenome</name>
    <dbReference type="NCBI Taxonomy" id="412755"/>
    <lineage>
        <taxon>unclassified sequences</taxon>
        <taxon>metagenomes</taxon>
        <taxon>ecological metagenomes</taxon>
    </lineage>
</organism>
<reference evidence="1" key="1">
    <citation type="journal article" date="2014" name="Front. Microbiol.">
        <title>High frequency of phylogenetically diverse reductive dehalogenase-homologous genes in deep subseafloor sedimentary metagenomes.</title>
        <authorList>
            <person name="Kawai M."/>
            <person name="Futagami T."/>
            <person name="Toyoda A."/>
            <person name="Takaki Y."/>
            <person name="Nishi S."/>
            <person name="Hori S."/>
            <person name="Arai W."/>
            <person name="Tsubouchi T."/>
            <person name="Morono Y."/>
            <person name="Uchiyama I."/>
            <person name="Ito T."/>
            <person name="Fujiyama A."/>
            <person name="Inagaki F."/>
            <person name="Takami H."/>
        </authorList>
    </citation>
    <scope>NUCLEOTIDE SEQUENCE</scope>
    <source>
        <strain evidence="1">Expedition CK06-06</strain>
    </source>
</reference>